<dbReference type="OrthoDB" id="1117838at2"/>
<keyword evidence="3" id="KW-1185">Reference proteome</keyword>
<name>A0A2T5JBH7_9SPHI</name>
<dbReference type="AlphaFoldDB" id="A0A2T5JBH7"/>
<comment type="caution">
    <text evidence="2">The sequence shown here is derived from an EMBL/GenBank/DDBJ whole genome shotgun (WGS) entry which is preliminary data.</text>
</comment>
<gene>
    <name evidence="2" type="ORF">C8P68_103373</name>
</gene>
<dbReference type="EMBL" id="QAOQ01000003">
    <property type="protein sequence ID" value="PTQ98212.1"/>
    <property type="molecule type" value="Genomic_DNA"/>
</dbReference>
<feature type="signal peptide" evidence="1">
    <location>
        <begin position="1"/>
        <end position="26"/>
    </location>
</feature>
<accession>A0A2T5JBH7</accession>
<dbReference type="PROSITE" id="PS51257">
    <property type="entry name" value="PROKAR_LIPOPROTEIN"/>
    <property type="match status" value="1"/>
</dbReference>
<keyword evidence="1" id="KW-0732">Signal</keyword>
<dbReference type="Proteomes" id="UP000244168">
    <property type="component" value="Unassembled WGS sequence"/>
</dbReference>
<evidence type="ECO:0000313" key="2">
    <source>
        <dbReference type="EMBL" id="PTQ98212.1"/>
    </source>
</evidence>
<evidence type="ECO:0000313" key="3">
    <source>
        <dbReference type="Proteomes" id="UP000244168"/>
    </source>
</evidence>
<sequence>MEITIKRATLLMFALLAGLTACRKQAVDNSVLPVVVGYLIPGQPISVKVYEQKDITDTAVYGPLIAGLKLSINDGTRSYSLSETATGTYTYSDASILSAGKTYKLSFTYDGKTVTASTLMPAKPTGYTTDFNYAYPSSTNSPGIILPPAFTLHWDNPDSLNHVVVFMNDEASPPSVSGRGFNAPVNFTIDAKQASSLAVYARSFNYYGTYRAILYSVDKVYADALKSNANTSSQELTDPPTNVVNGYGIFASAQTDTLAISVQ</sequence>
<reference evidence="2 3" key="1">
    <citation type="submission" date="2018-04" db="EMBL/GenBank/DDBJ databases">
        <title>Genomic Encyclopedia of Archaeal and Bacterial Type Strains, Phase II (KMG-II): from individual species to whole genera.</title>
        <authorList>
            <person name="Goeker M."/>
        </authorList>
    </citation>
    <scope>NUCLEOTIDE SEQUENCE [LARGE SCALE GENOMIC DNA]</scope>
    <source>
        <strain evidence="2 3">DSM 26809</strain>
    </source>
</reference>
<evidence type="ECO:0000256" key="1">
    <source>
        <dbReference type="SAM" id="SignalP"/>
    </source>
</evidence>
<dbReference type="RefSeq" id="WP_107828390.1">
    <property type="nucleotide sequence ID" value="NZ_CP160205.1"/>
</dbReference>
<feature type="chain" id="PRO_5015537526" evidence="1">
    <location>
        <begin position="27"/>
        <end position="263"/>
    </location>
</feature>
<proteinExistence type="predicted"/>
<protein>
    <submittedName>
        <fullName evidence="2">Uncharacterized protein DUF4249</fullName>
    </submittedName>
</protein>
<organism evidence="2 3">
    <name type="scientific">Mucilaginibacter yixingensis</name>
    <dbReference type="NCBI Taxonomy" id="1295612"/>
    <lineage>
        <taxon>Bacteria</taxon>
        <taxon>Pseudomonadati</taxon>
        <taxon>Bacteroidota</taxon>
        <taxon>Sphingobacteriia</taxon>
        <taxon>Sphingobacteriales</taxon>
        <taxon>Sphingobacteriaceae</taxon>
        <taxon>Mucilaginibacter</taxon>
    </lineage>
</organism>